<keyword evidence="3 4" id="KW-1133">Transmembrane helix</keyword>
<comment type="caution">
    <text evidence="5">The sequence shown here is derived from an EMBL/GenBank/DDBJ whole genome shotgun (WGS) entry which is preliminary data.</text>
</comment>
<dbReference type="RefSeq" id="WP_111794432.1">
    <property type="nucleotide sequence ID" value="NZ_JAGIPM010000010.1"/>
</dbReference>
<reference evidence="5" key="1">
    <citation type="submission" date="2023-07" db="EMBL/GenBank/DDBJ databases">
        <title>Sorghum-associated microbial communities from plants grown in Nebraska, USA.</title>
        <authorList>
            <person name="Schachtman D."/>
        </authorList>
    </citation>
    <scope>NUCLEOTIDE SEQUENCE</scope>
    <source>
        <strain evidence="5">1457</strain>
    </source>
</reference>
<organism evidence="5 6">
    <name type="scientific">Agrobacterium tumefaciens</name>
    <dbReference type="NCBI Taxonomy" id="358"/>
    <lineage>
        <taxon>Bacteria</taxon>
        <taxon>Pseudomonadati</taxon>
        <taxon>Pseudomonadota</taxon>
        <taxon>Alphaproteobacteria</taxon>
        <taxon>Hyphomicrobiales</taxon>
        <taxon>Rhizobiaceae</taxon>
        <taxon>Rhizobium/Agrobacterium group</taxon>
        <taxon>Agrobacterium</taxon>
        <taxon>Agrobacterium tumefaciens complex</taxon>
    </lineage>
</organism>
<dbReference type="Pfam" id="PF04956">
    <property type="entry name" value="TrbC"/>
    <property type="match status" value="1"/>
</dbReference>
<accession>A0AAW8M1J0</accession>
<dbReference type="EMBL" id="JAVDSW010000009">
    <property type="protein sequence ID" value="MDR6705334.1"/>
    <property type="molecule type" value="Genomic_DNA"/>
</dbReference>
<dbReference type="GO" id="GO:0016020">
    <property type="term" value="C:membrane"/>
    <property type="evidence" value="ECO:0007669"/>
    <property type="project" value="UniProtKB-SubCell"/>
</dbReference>
<keyword evidence="4" id="KW-0472">Membrane</keyword>
<name>A0AAW8M1J0_AGRTU</name>
<evidence type="ECO:0000256" key="3">
    <source>
        <dbReference type="ARBA" id="ARBA00022989"/>
    </source>
</evidence>
<keyword evidence="2 4" id="KW-0812">Transmembrane</keyword>
<evidence type="ECO:0000256" key="2">
    <source>
        <dbReference type="ARBA" id="ARBA00022692"/>
    </source>
</evidence>
<dbReference type="InterPro" id="IPR007039">
    <property type="entry name" value="TrbC/VirB2"/>
</dbReference>
<evidence type="ECO:0000256" key="1">
    <source>
        <dbReference type="ARBA" id="ARBA00004141"/>
    </source>
</evidence>
<feature type="transmembrane region" description="Helical" evidence="4">
    <location>
        <begin position="80"/>
        <end position="103"/>
    </location>
</feature>
<evidence type="ECO:0000313" key="5">
    <source>
        <dbReference type="EMBL" id="MDR6705334.1"/>
    </source>
</evidence>
<evidence type="ECO:0000256" key="4">
    <source>
        <dbReference type="SAM" id="Phobius"/>
    </source>
</evidence>
<sequence>MSFIRLHLQRNIKTYRLLFAATTYMLLSAHPSAAQEFSGITNFIDGIVKALTGPLGIACASIAVIAIGFVFMLGRMDWTFAISVILGIAIVFGGATFVGSLGAM</sequence>
<proteinExistence type="predicted"/>
<evidence type="ECO:0000313" key="6">
    <source>
        <dbReference type="Proteomes" id="UP001265315"/>
    </source>
</evidence>
<gene>
    <name evidence="5" type="ORF">J2W61_005209</name>
</gene>
<dbReference type="AlphaFoldDB" id="A0AAW8M1J0"/>
<dbReference type="Proteomes" id="UP001265315">
    <property type="component" value="Unassembled WGS sequence"/>
</dbReference>
<feature type="transmembrane region" description="Helical" evidence="4">
    <location>
        <begin position="50"/>
        <end position="73"/>
    </location>
</feature>
<protein>
    <submittedName>
        <fullName evidence="5">Type IV secretion system protein VirB2</fullName>
    </submittedName>
</protein>
<comment type="subcellular location">
    <subcellularLocation>
        <location evidence="1">Membrane</location>
        <topology evidence="1">Multi-pass membrane protein</topology>
    </subcellularLocation>
</comment>